<gene>
    <name evidence="1" type="ORF">Z518_10231</name>
</gene>
<evidence type="ECO:0000313" key="2">
    <source>
        <dbReference type="Proteomes" id="UP000053617"/>
    </source>
</evidence>
<reference evidence="1 2" key="1">
    <citation type="submission" date="2015-01" db="EMBL/GenBank/DDBJ databases">
        <title>The Genome Sequence of Rhinocladiella mackenzie CBS 650.93.</title>
        <authorList>
            <consortium name="The Broad Institute Genomics Platform"/>
            <person name="Cuomo C."/>
            <person name="de Hoog S."/>
            <person name="Gorbushina A."/>
            <person name="Stielow B."/>
            <person name="Teixiera M."/>
            <person name="Abouelleil A."/>
            <person name="Chapman S.B."/>
            <person name="Priest M."/>
            <person name="Young S.K."/>
            <person name="Wortman J."/>
            <person name="Nusbaum C."/>
            <person name="Birren B."/>
        </authorList>
    </citation>
    <scope>NUCLEOTIDE SEQUENCE [LARGE SCALE GENOMIC DNA]</scope>
    <source>
        <strain evidence="1 2">CBS 650.93</strain>
    </source>
</reference>
<dbReference type="RefSeq" id="XP_013267230.1">
    <property type="nucleotide sequence ID" value="XM_013411776.1"/>
</dbReference>
<dbReference type="HOGENOM" id="CLU_099905_0_0_1"/>
<proteinExistence type="predicted"/>
<dbReference type="AlphaFoldDB" id="A0A0D2I2V9"/>
<dbReference type="OrthoDB" id="4725912at2759"/>
<name>A0A0D2I2V9_9EURO</name>
<dbReference type="VEuPathDB" id="FungiDB:Z518_10231"/>
<dbReference type="EMBL" id="KN847483">
    <property type="protein sequence ID" value="KIX00094.1"/>
    <property type="molecule type" value="Genomic_DNA"/>
</dbReference>
<dbReference type="GeneID" id="25298302"/>
<sequence>MEYSHDIPQEKLGTSSSTATLKVDFRWTKLKAHITTVEADIHDPSTVPVYTLSFQTLKSPHLIFHPGNDTTSVIGTGTIHAISINPDYELHGKPGTIKALRRFHTVYEHISSVLRNPGGAPMPMTWTSDTNFKTWDFVCVDDQQNPVAKFSTNIWMVKKVGNIEFMDKNISDELRDEIVVTGLTLYYCMATRVNNIFNLFGAVFSRPGRHSEEEVEKRDDKRGSEVVGS</sequence>
<protein>
    <submittedName>
        <fullName evidence="1">Uncharacterized protein</fullName>
    </submittedName>
</protein>
<dbReference type="Proteomes" id="UP000053617">
    <property type="component" value="Unassembled WGS sequence"/>
</dbReference>
<keyword evidence="2" id="KW-1185">Reference proteome</keyword>
<organism evidence="1 2">
    <name type="scientific">Rhinocladiella mackenziei CBS 650.93</name>
    <dbReference type="NCBI Taxonomy" id="1442369"/>
    <lineage>
        <taxon>Eukaryota</taxon>
        <taxon>Fungi</taxon>
        <taxon>Dikarya</taxon>
        <taxon>Ascomycota</taxon>
        <taxon>Pezizomycotina</taxon>
        <taxon>Eurotiomycetes</taxon>
        <taxon>Chaetothyriomycetidae</taxon>
        <taxon>Chaetothyriales</taxon>
        <taxon>Herpotrichiellaceae</taxon>
        <taxon>Rhinocladiella</taxon>
    </lineage>
</organism>
<accession>A0A0D2I2V9</accession>
<evidence type="ECO:0000313" key="1">
    <source>
        <dbReference type="EMBL" id="KIX00094.1"/>
    </source>
</evidence>